<proteinExistence type="predicted"/>
<dbReference type="OrthoDB" id="2680377at2"/>
<sequence length="116" mass="13119">MRNGEEMVPVENLSWLMQATYEQPWIGFVAFIATTLLTVLVFNLGFARKLPVLKMIVVYVMLIIGSFGLWFLEFVFGAPIMAVLAISALVLGIYRFRLFMHRKEKARSEENGGSVG</sequence>
<gene>
    <name evidence="2" type="ORF">BleG1_2382</name>
</gene>
<evidence type="ECO:0008006" key="4">
    <source>
        <dbReference type="Google" id="ProtNLM"/>
    </source>
</evidence>
<evidence type="ECO:0000313" key="2">
    <source>
        <dbReference type="EMBL" id="AIC94960.1"/>
    </source>
</evidence>
<keyword evidence="1" id="KW-0472">Membrane</keyword>
<dbReference type="AlphaFoldDB" id="A0A060LYW3"/>
<evidence type="ECO:0000256" key="1">
    <source>
        <dbReference type="SAM" id="Phobius"/>
    </source>
</evidence>
<dbReference type="eggNOG" id="ENOG5032TAR">
    <property type="taxonomic scope" value="Bacteria"/>
</dbReference>
<dbReference type="STRING" id="1246626.BleG1_2382"/>
<dbReference type="KEGG" id="ble:BleG1_2382"/>
<dbReference type="InterPro" id="IPR025620">
    <property type="entry name" value="YlaH"/>
</dbReference>
<evidence type="ECO:0000313" key="3">
    <source>
        <dbReference type="Proteomes" id="UP000027142"/>
    </source>
</evidence>
<organism evidence="2 3">
    <name type="scientific">Shouchella lehensis G1</name>
    <dbReference type="NCBI Taxonomy" id="1246626"/>
    <lineage>
        <taxon>Bacteria</taxon>
        <taxon>Bacillati</taxon>
        <taxon>Bacillota</taxon>
        <taxon>Bacilli</taxon>
        <taxon>Bacillales</taxon>
        <taxon>Bacillaceae</taxon>
        <taxon>Shouchella</taxon>
    </lineage>
</organism>
<dbReference type="Pfam" id="PF14036">
    <property type="entry name" value="YlaH"/>
    <property type="match status" value="1"/>
</dbReference>
<name>A0A060LYW3_9BACI</name>
<dbReference type="HOGENOM" id="CLU_151140_0_0_9"/>
<keyword evidence="1" id="KW-1133">Transmembrane helix</keyword>
<protein>
    <recommendedName>
        <fullName evidence="4">YlaH-like protein</fullName>
    </recommendedName>
</protein>
<accession>A0A060LYW3</accession>
<keyword evidence="1" id="KW-0812">Transmembrane</keyword>
<dbReference type="Proteomes" id="UP000027142">
    <property type="component" value="Chromosome"/>
</dbReference>
<dbReference type="RefSeq" id="WP_038481058.1">
    <property type="nucleotide sequence ID" value="NZ_CP003923.1"/>
</dbReference>
<keyword evidence="3" id="KW-1185">Reference proteome</keyword>
<feature type="transmembrane region" description="Helical" evidence="1">
    <location>
        <begin position="52"/>
        <end position="72"/>
    </location>
</feature>
<reference evidence="2 3" key="1">
    <citation type="journal article" date="2014" name="Gene">
        <title>A comparative genomic analysis of the alkalitolerant soil bacterium Bacillus lehensis G1.</title>
        <authorList>
            <person name="Noor Y.M."/>
            <person name="Samsulrizal N.H."/>
            <person name="Jema'on N.A."/>
            <person name="Low K.O."/>
            <person name="Ramli A.N."/>
            <person name="Alias N.I."/>
            <person name="Damis S.I."/>
            <person name="Fuzi S.F."/>
            <person name="Isa M.N."/>
            <person name="Murad A.M."/>
            <person name="Raih M.F."/>
            <person name="Bakar F.D."/>
            <person name="Najimudin N."/>
            <person name="Mahadi N.M."/>
            <person name="Illias R.M."/>
        </authorList>
    </citation>
    <scope>NUCLEOTIDE SEQUENCE [LARGE SCALE GENOMIC DNA]</scope>
    <source>
        <strain evidence="2 3">G1</strain>
    </source>
</reference>
<dbReference type="PATRIC" id="fig|1246626.3.peg.2382"/>
<dbReference type="EMBL" id="CP003923">
    <property type="protein sequence ID" value="AIC94960.1"/>
    <property type="molecule type" value="Genomic_DNA"/>
</dbReference>
<feature type="transmembrane region" description="Helical" evidence="1">
    <location>
        <begin position="78"/>
        <end position="96"/>
    </location>
</feature>
<feature type="transmembrane region" description="Helical" evidence="1">
    <location>
        <begin position="25"/>
        <end position="45"/>
    </location>
</feature>